<dbReference type="PANTHER" id="PTHR31447">
    <property type="entry name" value="HYDROXYPROLINE-RICH GLYCOPROTEIN FAMILY PROTEIN-RELATED"/>
    <property type="match status" value="1"/>
</dbReference>
<gene>
    <name evidence="4" type="ORF">ACJRO7_009029</name>
</gene>
<feature type="region of interest" description="Disordered" evidence="2">
    <location>
        <begin position="127"/>
        <end position="174"/>
    </location>
</feature>
<dbReference type="PANTHER" id="PTHR31447:SF2">
    <property type="entry name" value="RNA DEMETHYLASE ALKBH10B"/>
    <property type="match status" value="1"/>
</dbReference>
<proteinExistence type="inferred from homology"/>
<evidence type="ECO:0000313" key="5">
    <source>
        <dbReference type="Proteomes" id="UP001634007"/>
    </source>
</evidence>
<accession>A0ABD3IU76</accession>
<keyword evidence="5" id="KW-1185">Reference proteome</keyword>
<dbReference type="InterPro" id="IPR037151">
    <property type="entry name" value="AlkB-like_sf"/>
</dbReference>
<dbReference type="AlphaFoldDB" id="A0ABD3IU76"/>
<evidence type="ECO:0000313" key="4">
    <source>
        <dbReference type="EMBL" id="KAL3717529.1"/>
    </source>
</evidence>
<sequence length="569" mass="62506">MAAGLASTANKTPHPLAIQMPRSYPVLAADALARDGMVAWFRGEFAAANAIIDALCGHLVELGGGAGWAEYGPVFTAIHQRRLNWIPVLQRQEFYSIADVVAELKRVAARRSAMAAAAAVEEEELVEVEGRDGSESFGAEEVKESERLEREKEGIPEKVMESDGGGGGDFEVVDVEDDSPATASDVTDSGSQELQPTSEKLEICFDHQDCGDRLTQIKLTKGFKAKEAVKGQMVNVVKGLKLYEDIFTASELCRLNDFIDELRAAGRNGELPGETFILFNEQMKGNRTELIQFGLPTFEHIEEDTKDSARSKIMPIPALLQDAIDHLVLWQLLPEYKKPNGCIINFFDKGERSRPFLKPPHLDQPVSTLFLSESRVAFGRFLMSDHEGSYKGRLMVSLKEGSLLVMRGNSASVARHAMCPSPNSRVAITFFRIRPNSNQDQTKSLTSDMPLWQPNIRSPFAASNAGFYGYEAADMIPPLGILHAPVVILAPIHPLLFSPKKIQTEGTGVFLPWPVKARKPARYLPPRARKGRLLNLPSPVETHRADCTALLGDSVTQTGVSLENGCPEE</sequence>
<organism evidence="4 5">
    <name type="scientific">Eucalyptus globulus</name>
    <name type="common">Tasmanian blue gum</name>
    <dbReference type="NCBI Taxonomy" id="34317"/>
    <lineage>
        <taxon>Eukaryota</taxon>
        <taxon>Viridiplantae</taxon>
        <taxon>Streptophyta</taxon>
        <taxon>Embryophyta</taxon>
        <taxon>Tracheophyta</taxon>
        <taxon>Spermatophyta</taxon>
        <taxon>Magnoliopsida</taxon>
        <taxon>eudicotyledons</taxon>
        <taxon>Gunneridae</taxon>
        <taxon>Pentapetalae</taxon>
        <taxon>rosids</taxon>
        <taxon>malvids</taxon>
        <taxon>Myrtales</taxon>
        <taxon>Myrtaceae</taxon>
        <taxon>Myrtoideae</taxon>
        <taxon>Eucalypteae</taxon>
        <taxon>Eucalyptus</taxon>
    </lineage>
</organism>
<feature type="domain" description="Fe2OG dioxygenase" evidence="3">
    <location>
        <begin position="338"/>
        <end position="435"/>
    </location>
</feature>
<feature type="compositionally biased region" description="Basic and acidic residues" evidence="2">
    <location>
        <begin position="128"/>
        <end position="161"/>
    </location>
</feature>
<evidence type="ECO:0000256" key="2">
    <source>
        <dbReference type="SAM" id="MobiDB-lite"/>
    </source>
</evidence>
<dbReference type="Gene3D" id="2.60.120.590">
    <property type="entry name" value="Alpha-ketoglutarate-dependent dioxygenase AlkB-like"/>
    <property type="match status" value="1"/>
</dbReference>
<protein>
    <recommendedName>
        <fullName evidence="3">Fe2OG dioxygenase domain-containing protein</fullName>
    </recommendedName>
</protein>
<dbReference type="InterPro" id="IPR044842">
    <property type="entry name" value="ALKBH9B/ALKBH10B-like"/>
</dbReference>
<reference evidence="4 5" key="1">
    <citation type="submission" date="2024-11" db="EMBL/GenBank/DDBJ databases">
        <title>Chromosome-level genome assembly of Eucalyptus globulus Labill. provides insights into its genome evolution.</title>
        <authorList>
            <person name="Li X."/>
        </authorList>
    </citation>
    <scope>NUCLEOTIDE SEQUENCE [LARGE SCALE GENOMIC DNA]</scope>
    <source>
        <strain evidence="4">CL2024</strain>
        <tissue evidence="4">Fresh tender leaves</tissue>
    </source>
</reference>
<dbReference type="EMBL" id="JBJKBG010000011">
    <property type="protein sequence ID" value="KAL3717529.1"/>
    <property type="molecule type" value="Genomic_DNA"/>
</dbReference>
<dbReference type="SUPFAM" id="SSF51197">
    <property type="entry name" value="Clavaminate synthase-like"/>
    <property type="match status" value="1"/>
</dbReference>
<comment type="similarity">
    <text evidence="1">Belongs to the alkB family.</text>
</comment>
<name>A0ABD3IU76_EUCGL</name>
<dbReference type="PROSITE" id="PS51471">
    <property type="entry name" value="FE2OG_OXY"/>
    <property type="match status" value="1"/>
</dbReference>
<comment type="caution">
    <text evidence="4">The sequence shown here is derived from an EMBL/GenBank/DDBJ whole genome shotgun (WGS) entry which is preliminary data.</text>
</comment>
<dbReference type="Proteomes" id="UP001634007">
    <property type="component" value="Unassembled WGS sequence"/>
</dbReference>
<evidence type="ECO:0000256" key="1">
    <source>
        <dbReference type="ARBA" id="ARBA00007879"/>
    </source>
</evidence>
<dbReference type="InterPro" id="IPR005123">
    <property type="entry name" value="Oxoglu/Fe-dep_dioxygenase_dom"/>
</dbReference>
<evidence type="ECO:0000259" key="3">
    <source>
        <dbReference type="PROSITE" id="PS51471"/>
    </source>
</evidence>